<evidence type="ECO:0000313" key="2">
    <source>
        <dbReference type="EMBL" id="SHM32734.1"/>
    </source>
</evidence>
<dbReference type="Pfam" id="PF19918">
    <property type="entry name" value="bpX2"/>
    <property type="match status" value="1"/>
</dbReference>
<dbReference type="Proteomes" id="UP000184028">
    <property type="component" value="Unassembled WGS sequence"/>
</dbReference>
<dbReference type="STRING" id="946677.SAMN05444484_105159"/>
<proteinExistence type="predicted"/>
<dbReference type="InterPro" id="IPR045552">
    <property type="entry name" value="bpX2"/>
</dbReference>
<feature type="domain" description="MoxR-vWA-beta-propeller ternary system" evidence="1">
    <location>
        <begin position="4"/>
        <end position="229"/>
    </location>
</feature>
<dbReference type="AlphaFoldDB" id="A0A1M7HW74"/>
<accession>A0A1M7HW74</accession>
<evidence type="ECO:0000259" key="1">
    <source>
        <dbReference type="Pfam" id="PF19918"/>
    </source>
</evidence>
<dbReference type="RefSeq" id="WP_068842847.1">
    <property type="nucleotide sequence ID" value="NZ_FRBT01000005.1"/>
</dbReference>
<sequence length="232" mass="27115">MYFLEINKEHKDFLGAVRHWENLKIAFETNTIWIKEFSAEQINSAEVLQIPYTKTYELKDNLLFEIGKQLPTKKLPSGLLWSPVLRGLPVSLPNFNHNFFGIDQTLQITLKRSENVKEAHALLVEYQELKSYIELAPKFRLEPLQWIVIHNKALIIGKPLLPLKGDTYWFKNDFLLPSGYDFEWTVLTQALKDKLNPFDKNIILWNKDNSYSSISKQNIKPLSISSFRLTFS</sequence>
<dbReference type="OrthoDB" id="674746at2"/>
<reference evidence="3" key="1">
    <citation type="submission" date="2016-11" db="EMBL/GenBank/DDBJ databases">
        <authorList>
            <person name="Varghese N."/>
            <person name="Submissions S."/>
        </authorList>
    </citation>
    <scope>NUCLEOTIDE SEQUENCE [LARGE SCALE GENOMIC DNA]</scope>
    <source>
        <strain evidence="3">DSM 24724</strain>
    </source>
</reference>
<gene>
    <name evidence="2" type="ORF">SAMN05444484_105159</name>
</gene>
<dbReference type="EMBL" id="FRBT01000005">
    <property type="protein sequence ID" value="SHM32734.1"/>
    <property type="molecule type" value="Genomic_DNA"/>
</dbReference>
<name>A0A1M7HW74_9FLAO</name>
<keyword evidence="3" id="KW-1185">Reference proteome</keyword>
<organism evidence="2 3">
    <name type="scientific">Flavobacterium chilense</name>
    <dbReference type="NCBI Taxonomy" id="946677"/>
    <lineage>
        <taxon>Bacteria</taxon>
        <taxon>Pseudomonadati</taxon>
        <taxon>Bacteroidota</taxon>
        <taxon>Flavobacteriia</taxon>
        <taxon>Flavobacteriales</taxon>
        <taxon>Flavobacteriaceae</taxon>
        <taxon>Flavobacterium</taxon>
    </lineage>
</organism>
<evidence type="ECO:0000313" key="3">
    <source>
        <dbReference type="Proteomes" id="UP000184028"/>
    </source>
</evidence>
<protein>
    <recommendedName>
        <fullName evidence="1">MoxR-vWA-beta-propeller ternary system domain-containing protein</fullName>
    </recommendedName>
</protein>